<organism evidence="2 3">
    <name type="scientific">Fadolivirus FV1/VV64</name>
    <dbReference type="NCBI Taxonomy" id="3070911"/>
    <lineage>
        <taxon>Viruses</taxon>
        <taxon>Varidnaviria</taxon>
        <taxon>Bamfordvirae</taxon>
        <taxon>Nucleocytoviricota</taxon>
        <taxon>Megaviricetes</taxon>
        <taxon>Imitervirales</taxon>
        <taxon>Mimiviridae</taxon>
        <taxon>Klosneuvirinae</taxon>
        <taxon>Fadolivirus</taxon>
        <taxon>Fadolivirus algeromassiliense</taxon>
    </lineage>
</organism>
<proteinExistence type="predicted"/>
<gene>
    <name evidence="2" type="ORF">Fadolivirus_1_28</name>
</gene>
<dbReference type="InterPro" id="IPR002937">
    <property type="entry name" value="Amino_oxidase"/>
</dbReference>
<dbReference type="Gene3D" id="3.50.50.60">
    <property type="entry name" value="FAD/NAD(P)-binding domain"/>
    <property type="match status" value="1"/>
</dbReference>
<protein>
    <submittedName>
        <fullName evidence="2">Amine oxidase</fullName>
    </submittedName>
</protein>
<sequence length="596" mass="68223">MSKFTSKYFEEKQRKENKNTKILSCIGDEPMEDLELPKNERIAIVGAGLAGLTAAYRLKQHRFATTIFEGSGRIGGRCFSGKFPNGQVYEHGGELIDTYHTDIQELISELGLTLDDVKSTQDPKLEITCEVIDYDSVPPQKVKYTQDEIFADYQRIFPKILEDTNNAYPATYNNSNEFAKQLDRMTLEEYINTITSVLRSDGKGEKTKFAQLLKVAYTGEFGVETCKQSPLNLLFLLGFGEYNILELFGISDERYHIRGGNSKLVKALIKELVKNNFKGQIRLHHKLIKIKRRHNGKYKLYFKTNYCDELKKEFDHIVLAIPFSMLKDVDLTDADFSALKKYAINNMCMGKNAKLNIQFKKRYWKELEYDGSTYSTCDPKCCIKESAYQNTWEVSKQQDGETGILVNYTGGDYTDNFHTSEYIENGHDRNKYLKQITSNFLYKLNPVLPGALDKENFEYEGYFIQNVVSDNWTENEWSKGSFSYWKTGQYCGGEGILNDDGTSCHGIIPFAGVEMEAEPRDESDPCQRNCHFAGEHTSIESQGFLNGAVESGNRAAQEIMDCMNNICPQSNINKHTRSSKYKEIQEKLMRIKQSID</sequence>
<dbReference type="PANTHER" id="PTHR10742">
    <property type="entry name" value="FLAVIN MONOAMINE OXIDASE"/>
    <property type="match status" value="1"/>
</dbReference>
<dbReference type="EMBL" id="MT418680">
    <property type="protein sequence ID" value="QKF93486.1"/>
    <property type="molecule type" value="Genomic_DNA"/>
</dbReference>
<feature type="domain" description="Amine oxidase" evidence="1">
    <location>
        <begin position="49"/>
        <end position="560"/>
    </location>
</feature>
<name>A0A7D3QUX9_9VIRU</name>
<dbReference type="Proteomes" id="UP001162001">
    <property type="component" value="Segment"/>
</dbReference>
<dbReference type="Pfam" id="PF01593">
    <property type="entry name" value="Amino_oxidase"/>
    <property type="match status" value="1"/>
</dbReference>
<dbReference type="Gene3D" id="1.10.405.10">
    <property type="entry name" value="Guanine Nucleotide Dissociation Inhibitor, domain 1"/>
    <property type="match status" value="1"/>
</dbReference>
<dbReference type="GO" id="GO:0001716">
    <property type="term" value="F:L-amino-acid oxidase activity"/>
    <property type="evidence" value="ECO:0007669"/>
    <property type="project" value="TreeGrafter"/>
</dbReference>
<keyword evidence="3" id="KW-1185">Reference proteome</keyword>
<evidence type="ECO:0000259" key="1">
    <source>
        <dbReference type="Pfam" id="PF01593"/>
    </source>
</evidence>
<dbReference type="Gene3D" id="3.90.660.10">
    <property type="match status" value="1"/>
</dbReference>
<dbReference type="InterPro" id="IPR050281">
    <property type="entry name" value="Flavin_monoamine_oxidase"/>
</dbReference>
<evidence type="ECO:0000313" key="2">
    <source>
        <dbReference type="EMBL" id="QKF93486.1"/>
    </source>
</evidence>
<reference evidence="2 3" key="1">
    <citation type="submission" date="2020-04" db="EMBL/GenBank/DDBJ databases">
        <title>Advantages and limits of metagenomic assembly and binning of a giant virus.</title>
        <authorList>
            <person name="Schulz F."/>
            <person name="Andreani J."/>
            <person name="Francis R."/>
            <person name="Boudjemaa H."/>
            <person name="Bou Khalil J.Y."/>
            <person name="Lee J."/>
            <person name="La Scola B."/>
            <person name="Woyke T."/>
        </authorList>
    </citation>
    <scope>NUCLEOTIDE SEQUENCE [LARGE SCALE GENOMIC DNA]</scope>
    <source>
        <strain evidence="2 3">FV1/VV64</strain>
    </source>
</reference>
<dbReference type="PANTHER" id="PTHR10742:SF342">
    <property type="entry name" value="AMINE OXIDASE"/>
    <property type="match status" value="1"/>
</dbReference>
<accession>A0A7D3QUX9</accession>
<dbReference type="InterPro" id="IPR036188">
    <property type="entry name" value="FAD/NAD-bd_sf"/>
</dbReference>
<dbReference type="SUPFAM" id="SSF51905">
    <property type="entry name" value="FAD/NAD(P)-binding domain"/>
    <property type="match status" value="1"/>
</dbReference>
<evidence type="ECO:0000313" key="3">
    <source>
        <dbReference type="Proteomes" id="UP001162001"/>
    </source>
</evidence>
<dbReference type="GO" id="GO:0009063">
    <property type="term" value="P:amino acid catabolic process"/>
    <property type="evidence" value="ECO:0007669"/>
    <property type="project" value="TreeGrafter"/>
</dbReference>